<dbReference type="EMBL" id="JAYFUI010000186">
    <property type="protein sequence ID" value="MEA5673252.1"/>
    <property type="molecule type" value="Genomic_DNA"/>
</dbReference>
<name>A0ABU5VIP6_9PSED</name>
<keyword evidence="2" id="KW-1185">Reference proteome</keyword>
<sequence length="72" mass="8229">MISAENDRFLRLKEVMRITGLGRNTIYTRMRDGTFPRQVHLGPKSVAWLQSAISQWMESVVEGSSSAHQIRP</sequence>
<gene>
    <name evidence="1" type="ORF">VA602_18175</name>
</gene>
<dbReference type="RefSeq" id="WP_323453891.1">
    <property type="nucleotide sequence ID" value="NZ_JAYFUI010000186.1"/>
</dbReference>
<reference evidence="1 2" key="1">
    <citation type="submission" date="2023-12" db="EMBL/GenBank/DDBJ databases">
        <title>Pseudomonas machongensis sp. nov., isolated from wilted pepper plants (Capsicum annuum).</title>
        <authorList>
            <person name="Qiu M."/>
            <person name="Li Y."/>
            <person name="Liu Q."/>
            <person name="Zhang X."/>
            <person name="Huang Y."/>
            <person name="Guo R."/>
            <person name="Hu M."/>
            <person name="Zhou J."/>
            <person name="Zhou X."/>
        </authorList>
    </citation>
    <scope>NUCLEOTIDE SEQUENCE [LARGE SCALE GENOMIC DNA]</scope>
    <source>
        <strain evidence="1 2">MH2</strain>
    </source>
</reference>
<dbReference type="InterPro" id="IPR010260">
    <property type="entry name" value="AlpA"/>
</dbReference>
<proteinExistence type="predicted"/>
<dbReference type="PANTHER" id="PTHR36154">
    <property type="entry name" value="DNA-BINDING TRANSCRIPTIONAL ACTIVATOR ALPA"/>
    <property type="match status" value="1"/>
</dbReference>
<protein>
    <submittedName>
        <fullName evidence="1">AlpA family transcriptional regulator</fullName>
    </submittedName>
</protein>
<evidence type="ECO:0000313" key="2">
    <source>
        <dbReference type="Proteomes" id="UP001302573"/>
    </source>
</evidence>
<comment type="caution">
    <text evidence="1">The sequence shown here is derived from an EMBL/GenBank/DDBJ whole genome shotgun (WGS) entry which is preliminary data.</text>
</comment>
<dbReference type="InterPro" id="IPR052931">
    <property type="entry name" value="Prophage_regulatory_activator"/>
</dbReference>
<dbReference type="Pfam" id="PF05930">
    <property type="entry name" value="Phage_AlpA"/>
    <property type="match status" value="1"/>
</dbReference>
<dbReference type="Proteomes" id="UP001302573">
    <property type="component" value="Unassembled WGS sequence"/>
</dbReference>
<dbReference type="Gene3D" id="1.10.238.160">
    <property type="match status" value="1"/>
</dbReference>
<accession>A0ABU5VIP6</accession>
<organism evidence="1 2">
    <name type="scientific">Pseudomonas machongensis</name>
    <dbReference type="NCBI Taxonomy" id="3110229"/>
    <lineage>
        <taxon>Bacteria</taxon>
        <taxon>Pseudomonadati</taxon>
        <taxon>Pseudomonadota</taxon>
        <taxon>Gammaproteobacteria</taxon>
        <taxon>Pseudomonadales</taxon>
        <taxon>Pseudomonadaceae</taxon>
        <taxon>Pseudomonas</taxon>
    </lineage>
</organism>
<evidence type="ECO:0000313" key="1">
    <source>
        <dbReference type="EMBL" id="MEA5673252.1"/>
    </source>
</evidence>
<dbReference type="PANTHER" id="PTHR36154:SF1">
    <property type="entry name" value="DNA-BINDING TRANSCRIPTIONAL ACTIVATOR ALPA"/>
    <property type="match status" value="1"/>
</dbReference>